<dbReference type="EMBL" id="JARESE010000006">
    <property type="protein sequence ID" value="MDE8650570.1"/>
    <property type="molecule type" value="Genomic_DNA"/>
</dbReference>
<gene>
    <name evidence="1" type="ORF">PYV00_02420</name>
</gene>
<protein>
    <submittedName>
        <fullName evidence="1">Uncharacterized protein</fullName>
    </submittedName>
</protein>
<sequence>MSETPALLRPSSVDRDLAGRIDHLAVALTETEYHAAAILAFDPDAQMPAGHLVAGQDEARDRQLAGAVMGLREWRLLARACSPDVGRLDDMVCLAMFLAERSRPADVVLEPEIGARVRIRARQRIGGDRFAGREGVIVKTHFAGFYVKLDISPRERSQKTELVETAFLEVLAPTEAA</sequence>
<comment type="caution">
    <text evidence="1">The sequence shown here is derived from an EMBL/GenBank/DDBJ whole genome shotgun (WGS) entry which is preliminary data.</text>
</comment>
<dbReference type="Proteomes" id="UP001216253">
    <property type="component" value="Unassembled WGS sequence"/>
</dbReference>
<evidence type="ECO:0000313" key="1">
    <source>
        <dbReference type="EMBL" id="MDE8650570.1"/>
    </source>
</evidence>
<reference evidence="1 2" key="1">
    <citation type="submission" date="2023-03" db="EMBL/GenBank/DDBJ databases">
        <title>NovoSphingobium album sp. nov. isolated from polycyclic aromatic hydrocarbons- and heavy-metal polluted soil.</title>
        <authorList>
            <person name="Liu Z."/>
            <person name="Wang K."/>
        </authorList>
    </citation>
    <scope>NUCLEOTIDE SEQUENCE [LARGE SCALE GENOMIC DNA]</scope>
    <source>
        <strain evidence="1 2">H3SJ31-1</strain>
    </source>
</reference>
<accession>A0ABT5WKL8</accession>
<proteinExistence type="predicted"/>
<dbReference type="RefSeq" id="WP_275226651.1">
    <property type="nucleotide sequence ID" value="NZ_JARESE010000006.1"/>
</dbReference>
<organism evidence="1 2">
    <name type="scientific">Novosphingobium album</name>
    <name type="common">ex Liu et al. 2023</name>
    <dbReference type="NCBI Taxonomy" id="3031130"/>
    <lineage>
        <taxon>Bacteria</taxon>
        <taxon>Pseudomonadati</taxon>
        <taxon>Pseudomonadota</taxon>
        <taxon>Alphaproteobacteria</taxon>
        <taxon>Sphingomonadales</taxon>
        <taxon>Sphingomonadaceae</taxon>
        <taxon>Novosphingobium</taxon>
    </lineage>
</organism>
<name>A0ABT5WKL8_9SPHN</name>
<evidence type="ECO:0000313" key="2">
    <source>
        <dbReference type="Proteomes" id="UP001216253"/>
    </source>
</evidence>
<keyword evidence="2" id="KW-1185">Reference proteome</keyword>